<dbReference type="Pfam" id="PF07589">
    <property type="entry name" value="PEP-CTERM"/>
    <property type="match status" value="1"/>
</dbReference>
<keyword evidence="1" id="KW-0732">Signal</keyword>
<proteinExistence type="predicted"/>
<reference evidence="3 4" key="1">
    <citation type="submission" date="2018-12" db="EMBL/GenBank/DDBJ databases">
        <title>Sequencing of bacterial isolates from soil warming experiment in Harvard Forest, Massachusetts, USA.</title>
        <authorList>
            <person name="Deangelis K."/>
        </authorList>
    </citation>
    <scope>NUCLEOTIDE SEQUENCE [LARGE SCALE GENOMIC DNA]</scope>
    <source>
        <strain evidence="3 4">EB153</strain>
    </source>
</reference>
<dbReference type="SUPFAM" id="SSF69304">
    <property type="entry name" value="Tricorn protease N-terminal domain"/>
    <property type="match status" value="1"/>
</dbReference>
<evidence type="ECO:0000313" key="4">
    <source>
        <dbReference type="Proteomes" id="UP000269669"/>
    </source>
</evidence>
<dbReference type="AlphaFoldDB" id="A0A428MPZ1"/>
<feature type="chain" id="PRO_5019223592" evidence="1">
    <location>
        <begin position="23"/>
        <end position="303"/>
    </location>
</feature>
<evidence type="ECO:0000256" key="1">
    <source>
        <dbReference type="SAM" id="SignalP"/>
    </source>
</evidence>
<gene>
    <name evidence="3" type="ORF">EDE15_4525</name>
</gene>
<name>A0A428MPZ1_9BACT</name>
<sequence length="303" mass="30889">MRVNSTLIISLAFVLATTASKADTLVYIVNGSQQFGTMNVATGAFQQIGLAQPEPGSFGLAATPNGSLVTFAYSSNLYSINPATGAPTLVGPTGLDDCATVSSPCGPTSAATLGSLAGKVYATDFQNSLYTVNPLTGVATLIGPTGIPVIPYVPGSLNPDGTINFYDEAIFGAEGKLYETFDAFVFDLTSFSIVSTVVDPALYEIDPLTGVATLVGATDLGIGAVAGVNGTYYAFNDLTGQISSLDLTKGSTSFISNFDPAAGVIQGAVPVPTPEPSSLALFGTGLLGLGALARGKLLRMRDQ</sequence>
<comment type="caution">
    <text evidence="3">The sequence shown here is derived from an EMBL/GenBank/DDBJ whole genome shotgun (WGS) entry which is preliminary data.</text>
</comment>
<keyword evidence="4" id="KW-1185">Reference proteome</keyword>
<dbReference type="EMBL" id="RSDW01000001">
    <property type="protein sequence ID" value="RSL18916.1"/>
    <property type="molecule type" value="Genomic_DNA"/>
</dbReference>
<evidence type="ECO:0000313" key="3">
    <source>
        <dbReference type="EMBL" id="RSL18916.1"/>
    </source>
</evidence>
<dbReference type="InterPro" id="IPR013424">
    <property type="entry name" value="Ice-binding_C"/>
</dbReference>
<protein>
    <submittedName>
        <fullName evidence="3">Putative secreted protein with PEP-CTERM sorting signal</fullName>
    </submittedName>
</protein>
<organism evidence="3 4">
    <name type="scientific">Edaphobacter aggregans</name>
    <dbReference type="NCBI Taxonomy" id="570835"/>
    <lineage>
        <taxon>Bacteria</taxon>
        <taxon>Pseudomonadati</taxon>
        <taxon>Acidobacteriota</taxon>
        <taxon>Terriglobia</taxon>
        <taxon>Terriglobales</taxon>
        <taxon>Acidobacteriaceae</taxon>
        <taxon>Edaphobacter</taxon>
    </lineage>
</organism>
<evidence type="ECO:0000259" key="2">
    <source>
        <dbReference type="Pfam" id="PF07589"/>
    </source>
</evidence>
<dbReference type="NCBIfam" id="TIGR02595">
    <property type="entry name" value="PEP_CTERM"/>
    <property type="match status" value="1"/>
</dbReference>
<dbReference type="Proteomes" id="UP000269669">
    <property type="component" value="Unassembled WGS sequence"/>
</dbReference>
<dbReference type="RefSeq" id="WP_185827305.1">
    <property type="nucleotide sequence ID" value="NZ_RSDW01000001.1"/>
</dbReference>
<feature type="signal peptide" evidence="1">
    <location>
        <begin position="1"/>
        <end position="22"/>
    </location>
</feature>
<accession>A0A428MPZ1</accession>
<feature type="domain" description="Ice-binding protein C-terminal" evidence="2">
    <location>
        <begin position="272"/>
        <end position="292"/>
    </location>
</feature>